<dbReference type="GO" id="GO:0006099">
    <property type="term" value="P:tricarboxylic acid cycle"/>
    <property type="evidence" value="ECO:0007669"/>
    <property type="project" value="UniProtKB-UniRule"/>
</dbReference>
<dbReference type="SMART" id="SM00881">
    <property type="entry name" value="CoA_binding"/>
    <property type="match status" value="1"/>
</dbReference>
<feature type="binding site" evidence="8">
    <location>
        <position position="79"/>
    </location>
    <ligand>
        <name>ATP</name>
        <dbReference type="ChEBI" id="CHEBI:30616"/>
    </ligand>
</feature>
<gene>
    <name evidence="13" type="ORF">H2204_002942</name>
</gene>
<keyword evidence="8" id="KW-0496">Mitochondrion</keyword>
<comment type="similarity">
    <text evidence="8 10">Belongs to the succinate/malate CoA ligase beta subunit family.</text>
</comment>
<dbReference type="InterPro" id="IPR017440">
    <property type="entry name" value="Cit_synth/succinyl-CoA_lig_AS"/>
</dbReference>
<dbReference type="GO" id="GO:0005524">
    <property type="term" value="F:ATP binding"/>
    <property type="evidence" value="ECO:0007669"/>
    <property type="project" value="UniProtKB-UniRule"/>
</dbReference>
<dbReference type="HAMAP" id="MF_00558">
    <property type="entry name" value="Succ_CoA_beta"/>
    <property type="match status" value="1"/>
</dbReference>
<sequence>MLNILAKRRATATATAQVRVRTGTASSSPKRRHLSLHEHQAQGILKEYGIKVPSGTVATTKDEVSRAVSTLGGGGAVLKSQILAGGRGKGTFDNGFKSGVHVVTSRQEAETFSSNMLGHNLITKQTSPEGLPVSRVYVTEKLDIESEYYLAMTVSREQYAPVLLMCKGGGTSIEELAAQSPEQVVNIPLKYSQGITPEIVSVVCQKLGLPGTQSQEEEVNDLLSNLYRVFKDSDATLLEINPLVKDRTSGKLVCADTKLTVDNAAKSRQKDIFAMRDYSQERELEVEAERHGLVYIQLEGSIGCVVNGAGLAMATNDAVAHFGGKCANFLDAGGQATSGTMVKAFELLLSEKSVKAILVNIYGGITRCDMIAESIIVAAEKFNDVPVVVRLKGTNSELAQQMIAESGLKLYAEETFDGAVRKAIELAERGTSGAPARINKPVNTATMGKKALRSFSTAPFSSRILRKLQATAGSTKPTSRTFMTSTRHGASYKDTVHNLAINQKTRVMYQGFTGKAATSNAREAIKYGTKIVGGVSRSSKSSLSTPTTHPDAALSSLPIFNTVREAADVVKPDATAVFIPAQFAAGAIIESIEAEIPLIVSVAEHIPVHDMLRVQDVLRTQSKSRLVGPNCPGIISPLHACKIGIMPHEQYSPGCIGIASKSGTLSYEAVGSTTQAELGQSLCVGVGGDLLPGTSLLDAVTAMISDPDTKGIVLLGEIGGDAEIQASDLLKRYRDAELKAGRIPKPVVGMVTGRTAPKGRTMGHAGAISGSSSITAEDKVRAMQDAGIVVPVHPGEIGPLMKRLLQESRIKY</sequence>
<keyword evidence="3 8" id="KW-0436">Ligase</keyword>
<dbReference type="InterPro" id="IPR005809">
    <property type="entry name" value="Succ_CoA_ligase-like_bsu"/>
</dbReference>
<dbReference type="Pfam" id="PF02629">
    <property type="entry name" value="CoA_binding"/>
    <property type="match status" value="1"/>
</dbReference>
<dbReference type="InterPro" id="IPR016102">
    <property type="entry name" value="Succinyl-CoA_synth-like"/>
</dbReference>
<dbReference type="GO" id="GO:0016740">
    <property type="term" value="F:transferase activity"/>
    <property type="evidence" value="ECO:0007669"/>
    <property type="project" value="UniProtKB-KW"/>
</dbReference>
<dbReference type="EMBL" id="JAPDRN010000012">
    <property type="protein sequence ID" value="KAJ9641264.1"/>
    <property type="molecule type" value="Genomic_DNA"/>
</dbReference>
<comment type="function">
    <text evidence="8">Succinyl-CoA synthetase functions in the citric acid cycle (TCA), coupling the hydrolysis of succinyl-CoA to the synthesis of ATP and thus represents the only step of substrate-level phosphorylation in the TCA. The beta subunit provides nucleotide specificity of the enzyme and binds the substrate succinate, while the binding sites for coenzyme A and phosphate are found in the alpha subunit.</text>
</comment>
<feature type="binding site" evidence="8">
    <location>
        <position position="307"/>
    </location>
    <ligand>
        <name>substrate</name>
        <note>ligand shared with subunit alpha</note>
    </ligand>
</feature>
<dbReference type="AlphaFoldDB" id="A0AA39D257"/>
<dbReference type="InterPro" id="IPR017866">
    <property type="entry name" value="Succ-CoA_synthase_bsu_CS"/>
</dbReference>
<keyword evidence="7 8" id="KW-0460">Magnesium</keyword>
<dbReference type="NCBIfam" id="TIGR01016">
    <property type="entry name" value="sucCoAbeta"/>
    <property type="match status" value="1"/>
</dbReference>
<evidence type="ECO:0000256" key="5">
    <source>
        <dbReference type="ARBA" id="ARBA00022723"/>
    </source>
</evidence>
<evidence type="ECO:0000259" key="12">
    <source>
        <dbReference type="PROSITE" id="PS50975"/>
    </source>
</evidence>
<dbReference type="InterPro" id="IPR005811">
    <property type="entry name" value="SUCC_ACL_C"/>
</dbReference>
<comment type="subcellular location">
    <subcellularLocation>
        <location evidence="8">Mitochondrion</location>
    </subcellularLocation>
</comment>
<evidence type="ECO:0000256" key="7">
    <source>
        <dbReference type="ARBA" id="ARBA00022842"/>
    </source>
</evidence>
<feature type="compositionally biased region" description="Low complexity" evidence="11">
    <location>
        <begin position="15"/>
        <end position="25"/>
    </location>
</feature>
<evidence type="ECO:0000313" key="13">
    <source>
        <dbReference type="EMBL" id="KAJ9641264.1"/>
    </source>
</evidence>
<dbReference type="FunFam" id="3.30.470.20:FF:000002">
    <property type="entry name" value="Succinate--CoA ligase [ADP-forming] subunit beta"/>
    <property type="match status" value="1"/>
</dbReference>
<dbReference type="InterPro" id="IPR033847">
    <property type="entry name" value="Citrt_syn/SCS-alpha_CS"/>
</dbReference>
<feature type="binding site" evidence="8">
    <location>
        <begin position="86"/>
        <end position="88"/>
    </location>
    <ligand>
        <name>ATP</name>
        <dbReference type="ChEBI" id="CHEBI:30616"/>
    </ligand>
</feature>
<name>A0AA39D257_9EURO</name>
<keyword evidence="2 8" id="KW-0816">Tricarboxylic acid cycle</keyword>
<reference evidence="13" key="1">
    <citation type="submission" date="2022-10" db="EMBL/GenBank/DDBJ databases">
        <title>Culturing micro-colonial fungi from biological soil crusts in the Mojave desert and describing Neophaeococcomyces mojavensis, and introducing the new genera and species Taxawa tesnikishii.</title>
        <authorList>
            <person name="Kurbessoian T."/>
            <person name="Stajich J.E."/>
        </authorList>
    </citation>
    <scope>NUCLEOTIDE SEQUENCE</scope>
    <source>
        <strain evidence="13">TK_35</strain>
    </source>
</reference>
<comment type="catalytic activity">
    <reaction evidence="8">
        <text>succinate + ATP + CoA = succinyl-CoA + ADP + phosphate</text>
        <dbReference type="Rhea" id="RHEA:17661"/>
        <dbReference type="ChEBI" id="CHEBI:30031"/>
        <dbReference type="ChEBI" id="CHEBI:30616"/>
        <dbReference type="ChEBI" id="CHEBI:43474"/>
        <dbReference type="ChEBI" id="CHEBI:57287"/>
        <dbReference type="ChEBI" id="CHEBI:57292"/>
        <dbReference type="ChEBI" id="CHEBI:456216"/>
        <dbReference type="EC" id="6.2.1.5"/>
    </reaction>
</comment>
<dbReference type="GO" id="GO:0006104">
    <property type="term" value="P:succinyl-CoA metabolic process"/>
    <property type="evidence" value="ECO:0007669"/>
    <property type="project" value="TreeGrafter"/>
</dbReference>
<dbReference type="GO" id="GO:0005739">
    <property type="term" value="C:mitochondrion"/>
    <property type="evidence" value="ECO:0007669"/>
    <property type="project" value="UniProtKB-SubCell"/>
</dbReference>
<feature type="binding site" evidence="8">
    <location>
        <position position="147"/>
    </location>
    <ligand>
        <name>ATP</name>
        <dbReference type="ChEBI" id="CHEBI:30616"/>
    </ligand>
</feature>
<dbReference type="PROSITE" id="PS50975">
    <property type="entry name" value="ATP_GRASP"/>
    <property type="match status" value="1"/>
</dbReference>
<dbReference type="PANTHER" id="PTHR11815:SF10">
    <property type="entry name" value="SUCCINATE--COA LIGASE [GDP-FORMING] SUBUNIT BETA, MITOCHONDRIAL"/>
    <property type="match status" value="1"/>
</dbReference>
<comment type="caution">
    <text evidence="13">The sequence shown here is derived from an EMBL/GenBank/DDBJ whole genome shotgun (WGS) entry which is preliminary data.</text>
</comment>
<keyword evidence="8 9" id="KW-0067">ATP-binding</keyword>
<evidence type="ECO:0000256" key="10">
    <source>
        <dbReference type="RuleBase" id="RU361258"/>
    </source>
</evidence>
<protein>
    <recommendedName>
        <fullName evidence="8">Succinate--CoA ligase [ADP-forming] subunit beta, mitochondrial</fullName>
        <ecNumber evidence="8">6.2.1.5</ecNumber>
    </recommendedName>
    <alternativeName>
        <fullName evidence="8">Succinyl-CoA synthetase beta chain</fullName>
        <shortName evidence="8">SCS-beta</shortName>
    </alternativeName>
</protein>
<dbReference type="InterPro" id="IPR036291">
    <property type="entry name" value="NAD(P)-bd_dom_sf"/>
</dbReference>
<dbReference type="InterPro" id="IPR013650">
    <property type="entry name" value="ATP-grasp_succ-CoA_synth-type"/>
</dbReference>
<evidence type="ECO:0000256" key="2">
    <source>
        <dbReference type="ARBA" id="ARBA00022532"/>
    </source>
</evidence>
<evidence type="ECO:0000256" key="1">
    <source>
        <dbReference type="ARBA" id="ARBA00005064"/>
    </source>
</evidence>
<dbReference type="SUPFAM" id="SSF56059">
    <property type="entry name" value="Glutathione synthetase ATP-binding domain-like"/>
    <property type="match status" value="1"/>
</dbReference>
<dbReference type="Gene3D" id="3.30.470.20">
    <property type="entry name" value="ATP-grasp fold, B domain"/>
    <property type="match status" value="1"/>
</dbReference>
<dbReference type="Pfam" id="PF00549">
    <property type="entry name" value="Ligase_CoA"/>
    <property type="match status" value="2"/>
</dbReference>
<dbReference type="GO" id="GO:0042709">
    <property type="term" value="C:succinate-CoA ligase complex"/>
    <property type="evidence" value="ECO:0007669"/>
    <property type="project" value="UniProtKB-ARBA"/>
</dbReference>
<dbReference type="Pfam" id="PF08442">
    <property type="entry name" value="ATP-grasp_2"/>
    <property type="match status" value="1"/>
</dbReference>
<dbReference type="SUPFAM" id="SSF52210">
    <property type="entry name" value="Succinyl-CoA synthetase domains"/>
    <property type="match status" value="2"/>
</dbReference>
<dbReference type="GO" id="GO:0004775">
    <property type="term" value="F:succinate-CoA ligase (ADP-forming) activity"/>
    <property type="evidence" value="ECO:0007669"/>
    <property type="project" value="UniProtKB-UniRule"/>
</dbReference>
<dbReference type="SUPFAM" id="SSF51735">
    <property type="entry name" value="NAD(P)-binding Rossmann-fold domains"/>
    <property type="match status" value="1"/>
</dbReference>
<keyword evidence="4" id="KW-0808">Transferase</keyword>
<evidence type="ECO:0000256" key="6">
    <source>
        <dbReference type="ARBA" id="ARBA00022741"/>
    </source>
</evidence>
<dbReference type="PRINTS" id="PR01798">
    <property type="entry name" value="SCOASYNTHASE"/>
</dbReference>
<evidence type="ECO:0000256" key="11">
    <source>
        <dbReference type="SAM" id="MobiDB-lite"/>
    </source>
</evidence>
<feature type="domain" description="ATP-grasp" evidence="12">
    <location>
        <begin position="42"/>
        <end position="273"/>
    </location>
</feature>
<dbReference type="PANTHER" id="PTHR11815">
    <property type="entry name" value="SUCCINYL-COA SYNTHETASE BETA CHAIN"/>
    <property type="match status" value="1"/>
</dbReference>
<dbReference type="PROSITE" id="PS00399">
    <property type="entry name" value="SUCCINYL_COA_LIG_2"/>
    <property type="match status" value="1"/>
</dbReference>
<feature type="binding site" evidence="8">
    <location>
        <position position="256"/>
    </location>
    <ligand>
        <name>Mg(2+)</name>
        <dbReference type="ChEBI" id="CHEBI:18420"/>
    </ligand>
</feature>
<keyword evidence="14" id="KW-1185">Reference proteome</keyword>
<comment type="pathway">
    <text evidence="1 8">Carbohydrate metabolism; tricarboxylic acid cycle; succinate from succinyl-CoA (ligase route): step 1/1.</text>
</comment>
<dbReference type="PROSITE" id="PS01217">
    <property type="entry name" value="SUCCINYL_COA_LIG_3"/>
    <property type="match status" value="1"/>
</dbReference>
<feature type="region of interest" description="Disordered" evidence="11">
    <location>
        <begin position="15"/>
        <end position="35"/>
    </location>
</feature>
<evidence type="ECO:0000256" key="9">
    <source>
        <dbReference type="PROSITE-ProRule" id="PRU00409"/>
    </source>
</evidence>
<dbReference type="NCBIfam" id="NF001913">
    <property type="entry name" value="PRK00696.1"/>
    <property type="match status" value="1"/>
</dbReference>
<dbReference type="InterPro" id="IPR011761">
    <property type="entry name" value="ATP-grasp"/>
</dbReference>
<dbReference type="FunFam" id="3.40.50.261:FF:000001">
    <property type="entry name" value="Succinate--CoA ligase [ADP-forming] subunit beta"/>
    <property type="match status" value="1"/>
</dbReference>
<feature type="binding site" evidence="8">
    <location>
        <position position="241"/>
    </location>
    <ligand>
        <name>Mg(2+)</name>
        <dbReference type="ChEBI" id="CHEBI:18420"/>
    </ligand>
</feature>
<dbReference type="InterPro" id="IPR003781">
    <property type="entry name" value="CoA-bd"/>
</dbReference>
<keyword evidence="6 8" id="KW-0547">Nucleotide-binding</keyword>
<accession>A0AA39D257</accession>
<dbReference type="InterPro" id="IPR013815">
    <property type="entry name" value="ATP_grasp_subdomain_1"/>
</dbReference>
<organism evidence="13 14">
    <name type="scientific">Knufia peltigerae</name>
    <dbReference type="NCBI Taxonomy" id="1002370"/>
    <lineage>
        <taxon>Eukaryota</taxon>
        <taxon>Fungi</taxon>
        <taxon>Dikarya</taxon>
        <taxon>Ascomycota</taxon>
        <taxon>Pezizomycotina</taxon>
        <taxon>Eurotiomycetes</taxon>
        <taxon>Chaetothyriomycetidae</taxon>
        <taxon>Chaetothyriales</taxon>
        <taxon>Trichomeriaceae</taxon>
        <taxon>Knufia</taxon>
    </lineage>
</organism>
<dbReference type="Proteomes" id="UP001172681">
    <property type="component" value="Unassembled WGS sequence"/>
</dbReference>
<dbReference type="PROSITE" id="PS01216">
    <property type="entry name" value="SUCCINYL_COA_LIG_1"/>
    <property type="match status" value="1"/>
</dbReference>
<evidence type="ECO:0000256" key="4">
    <source>
        <dbReference type="ARBA" id="ARBA00022679"/>
    </source>
</evidence>
<dbReference type="Gene3D" id="3.30.1490.20">
    <property type="entry name" value="ATP-grasp fold, A domain"/>
    <property type="match status" value="1"/>
</dbReference>
<comment type="caution">
    <text evidence="8">Lacks conserved residue(s) required for the propagation of feature annotation.</text>
</comment>
<dbReference type="GO" id="GO:0000287">
    <property type="term" value="F:magnesium ion binding"/>
    <property type="evidence" value="ECO:0007669"/>
    <property type="project" value="UniProtKB-UniRule"/>
</dbReference>
<dbReference type="Gene3D" id="3.40.50.261">
    <property type="entry name" value="Succinyl-CoA synthetase domains"/>
    <property type="match status" value="2"/>
</dbReference>
<evidence type="ECO:0000313" key="14">
    <source>
        <dbReference type="Proteomes" id="UP001172681"/>
    </source>
</evidence>
<dbReference type="Gene3D" id="3.40.50.720">
    <property type="entry name" value="NAD(P)-binding Rossmann-like Domain"/>
    <property type="match status" value="1"/>
</dbReference>
<proteinExistence type="inferred from homology"/>
<dbReference type="FunFam" id="3.30.1490.20:FF:000002">
    <property type="entry name" value="Succinate--CoA ligase [ADP-forming] subunit beta"/>
    <property type="match status" value="1"/>
</dbReference>
<dbReference type="EC" id="6.2.1.5" evidence="8"/>
<keyword evidence="5 8" id="KW-0479">Metal-binding</keyword>
<evidence type="ECO:0000256" key="3">
    <source>
        <dbReference type="ARBA" id="ARBA00022598"/>
    </source>
</evidence>
<comment type="subunit">
    <text evidence="8 10">Heterodimer of an alpha and a beta subunit.</text>
</comment>
<evidence type="ECO:0000256" key="8">
    <source>
        <dbReference type="HAMAP-Rule" id="MF_03219"/>
    </source>
</evidence>
<comment type="cofactor">
    <cofactor evidence="8">
        <name>Mg(2+)</name>
        <dbReference type="ChEBI" id="CHEBI:18420"/>
    </cofactor>
    <text evidence="8">Binds 1 Mg(2+) ion per subunit.</text>
</comment>